<organism evidence="11 12">
    <name type="scientific">Pedobacter cryoconitis</name>
    <dbReference type="NCBI Taxonomy" id="188932"/>
    <lineage>
        <taxon>Bacteria</taxon>
        <taxon>Pseudomonadati</taxon>
        <taxon>Bacteroidota</taxon>
        <taxon>Sphingobacteriia</taxon>
        <taxon>Sphingobacteriales</taxon>
        <taxon>Sphingobacteriaceae</taxon>
        <taxon>Pedobacter</taxon>
    </lineage>
</organism>
<keyword evidence="7 9" id="KW-0408">Iron</keyword>
<keyword evidence="4" id="KW-0732">Signal</keyword>
<dbReference type="InterPro" id="IPR051395">
    <property type="entry name" value="Cytochrome_c_Peroxidase/MauG"/>
</dbReference>
<evidence type="ECO:0000259" key="10">
    <source>
        <dbReference type="PROSITE" id="PS51007"/>
    </source>
</evidence>
<dbReference type="Proteomes" id="UP000537204">
    <property type="component" value="Unassembled WGS sequence"/>
</dbReference>
<comment type="PTM">
    <text evidence="8">Binds 2 heme groups per subunit.</text>
</comment>
<proteinExistence type="predicted"/>
<evidence type="ECO:0000256" key="7">
    <source>
        <dbReference type="ARBA" id="ARBA00023004"/>
    </source>
</evidence>
<keyword evidence="6 11" id="KW-0560">Oxidoreductase</keyword>
<feature type="binding site" description="covalent" evidence="8">
    <location>
        <position position="224"/>
    </location>
    <ligand>
        <name>heme c</name>
        <dbReference type="ChEBI" id="CHEBI:61717"/>
        <label>2</label>
    </ligand>
</feature>
<evidence type="ECO:0000313" key="12">
    <source>
        <dbReference type="Proteomes" id="UP000537204"/>
    </source>
</evidence>
<feature type="binding site" description="axial binding residue" evidence="9">
    <location>
        <position position="228"/>
    </location>
    <ligand>
        <name>heme c</name>
        <dbReference type="ChEBI" id="CHEBI:61717"/>
        <label>2</label>
    </ligand>
    <ligandPart>
        <name>Fe</name>
        <dbReference type="ChEBI" id="CHEBI:18248"/>
    </ligandPart>
</feature>
<dbReference type="InterPro" id="IPR026259">
    <property type="entry name" value="MauG/Cytc_peroxidase"/>
</dbReference>
<dbReference type="EMBL" id="JACHCE010000003">
    <property type="protein sequence ID" value="MBB5636620.1"/>
    <property type="molecule type" value="Genomic_DNA"/>
</dbReference>
<dbReference type="EC" id="1.11.1.5" evidence="11"/>
<dbReference type="InterPro" id="IPR004852">
    <property type="entry name" value="Di-haem_cyt_c_peroxidsae"/>
</dbReference>
<sequence length="349" mass="39640">MKKRTLYLILFAFSLFIYACKKETSIKEAVSTFLGFQKPLNFPDPVYKLENNPITENGFLLGRALFYEPRLSRDNTISCGSCHIQTSGFTQHGHDVSHGIDDRLGSRNSPPMMNLAWNKAFMWDGGVFDLDLQPVSPITNPVEMDERIENVLAKLKQMPKYVSLFNKAFGTEEITNARMMKALSQFMLMCISANSKYDKVMRKEEGQVFTADEQAGYTIFKDKCSRCHSEPLFTDGSFRNNGIAVGPNNDQGRYMATLNPADEYKFKVPSLRNLSYTAPYMHDGRFLTLNGVLEHYANEVKATPNLDPFLQQNNQLGISLPADARLKLLTFLKTLDDKDFVTRKDLAEQ</sequence>
<keyword evidence="5" id="KW-0574">Periplasm</keyword>
<feature type="binding site" description="covalent" evidence="8">
    <location>
        <position position="79"/>
    </location>
    <ligand>
        <name>heme c</name>
        <dbReference type="ChEBI" id="CHEBI:61717"/>
        <label>1</label>
    </ligand>
</feature>
<dbReference type="SUPFAM" id="SSF46626">
    <property type="entry name" value="Cytochrome c"/>
    <property type="match status" value="2"/>
</dbReference>
<dbReference type="GO" id="GO:0004130">
    <property type="term" value="F:cytochrome-c peroxidase activity"/>
    <property type="evidence" value="ECO:0007669"/>
    <property type="project" value="UniProtKB-EC"/>
</dbReference>
<keyword evidence="2 8" id="KW-0349">Heme</keyword>
<comment type="caution">
    <text evidence="11">The sequence shown here is derived from an EMBL/GenBank/DDBJ whole genome shotgun (WGS) entry which is preliminary data.</text>
</comment>
<comment type="cofactor">
    <cofactor evidence="8">
        <name>heme</name>
        <dbReference type="ChEBI" id="CHEBI:30413"/>
    </cofactor>
    <text evidence="8">Binds 2 heme groups.</text>
</comment>
<keyword evidence="3 9" id="KW-0479">Metal-binding</keyword>
<dbReference type="Gene3D" id="1.10.760.10">
    <property type="entry name" value="Cytochrome c-like domain"/>
    <property type="match status" value="2"/>
</dbReference>
<dbReference type="GO" id="GO:0020037">
    <property type="term" value="F:heme binding"/>
    <property type="evidence" value="ECO:0007669"/>
    <property type="project" value="InterPro"/>
</dbReference>
<evidence type="ECO:0000256" key="1">
    <source>
        <dbReference type="ARBA" id="ARBA00004418"/>
    </source>
</evidence>
<dbReference type="GO" id="GO:0042597">
    <property type="term" value="C:periplasmic space"/>
    <property type="evidence" value="ECO:0007669"/>
    <property type="project" value="UniProtKB-SubCell"/>
</dbReference>
<feature type="binding site" description="axial binding residue" evidence="9">
    <location>
        <position position="83"/>
    </location>
    <ligand>
        <name>heme c</name>
        <dbReference type="ChEBI" id="CHEBI:61717"/>
        <label>1</label>
    </ligand>
    <ligandPart>
        <name>Fe</name>
        <dbReference type="ChEBI" id="CHEBI:18248"/>
    </ligandPart>
</feature>
<evidence type="ECO:0000256" key="3">
    <source>
        <dbReference type="ARBA" id="ARBA00022723"/>
    </source>
</evidence>
<reference evidence="11 12" key="1">
    <citation type="submission" date="2020-08" db="EMBL/GenBank/DDBJ databases">
        <title>Genomic Encyclopedia of Type Strains, Phase IV (KMG-V): Genome sequencing to study the core and pangenomes of soil and plant-associated prokaryotes.</title>
        <authorList>
            <person name="Whitman W."/>
        </authorList>
    </citation>
    <scope>NUCLEOTIDE SEQUENCE [LARGE SCALE GENOMIC DNA]</scope>
    <source>
        <strain evidence="11 12">S3M1</strain>
    </source>
</reference>
<protein>
    <submittedName>
        <fullName evidence="11">Cytochrome c peroxidase</fullName>
        <ecNumber evidence="11">1.11.1.5</ecNumber>
    </submittedName>
</protein>
<comment type="subcellular location">
    <subcellularLocation>
        <location evidence="1">Periplasm</location>
    </subcellularLocation>
</comment>
<evidence type="ECO:0000256" key="9">
    <source>
        <dbReference type="PIRSR" id="PIRSR000294-2"/>
    </source>
</evidence>
<dbReference type="PROSITE" id="PS51257">
    <property type="entry name" value="PROKAR_LIPOPROTEIN"/>
    <property type="match status" value="1"/>
</dbReference>
<feature type="binding site" description="covalent" evidence="8">
    <location>
        <position position="82"/>
    </location>
    <ligand>
        <name>heme c</name>
        <dbReference type="ChEBI" id="CHEBI:61717"/>
        <label>1</label>
    </ligand>
</feature>
<accession>A0A7W8ZMF5</accession>
<keyword evidence="11" id="KW-0575">Peroxidase</keyword>
<dbReference type="RefSeq" id="WP_183882332.1">
    <property type="nucleotide sequence ID" value="NZ_JACHCE010000003.1"/>
</dbReference>
<evidence type="ECO:0000256" key="4">
    <source>
        <dbReference type="ARBA" id="ARBA00022729"/>
    </source>
</evidence>
<evidence type="ECO:0000256" key="6">
    <source>
        <dbReference type="ARBA" id="ARBA00023002"/>
    </source>
</evidence>
<evidence type="ECO:0000313" key="11">
    <source>
        <dbReference type="EMBL" id="MBB5636620.1"/>
    </source>
</evidence>
<name>A0A7W8ZMF5_9SPHI</name>
<dbReference type="Pfam" id="PF03150">
    <property type="entry name" value="CCP_MauG"/>
    <property type="match status" value="1"/>
</dbReference>
<evidence type="ECO:0000256" key="2">
    <source>
        <dbReference type="ARBA" id="ARBA00022617"/>
    </source>
</evidence>
<dbReference type="PROSITE" id="PS51007">
    <property type="entry name" value="CYTC"/>
    <property type="match status" value="1"/>
</dbReference>
<dbReference type="AlphaFoldDB" id="A0A7W8ZMF5"/>
<dbReference type="InterPro" id="IPR036909">
    <property type="entry name" value="Cyt_c-like_dom_sf"/>
</dbReference>
<dbReference type="PIRSF" id="PIRSF000294">
    <property type="entry name" value="Cytochrome-c_peroxidase"/>
    <property type="match status" value="1"/>
</dbReference>
<gene>
    <name evidence="11" type="ORF">HDE68_002521</name>
</gene>
<dbReference type="PANTHER" id="PTHR30600">
    <property type="entry name" value="CYTOCHROME C PEROXIDASE-RELATED"/>
    <property type="match status" value="1"/>
</dbReference>
<dbReference type="GO" id="GO:0046872">
    <property type="term" value="F:metal ion binding"/>
    <property type="evidence" value="ECO:0007669"/>
    <property type="project" value="UniProtKB-KW"/>
</dbReference>
<feature type="domain" description="Cytochrome c" evidence="10">
    <location>
        <begin position="211"/>
        <end position="336"/>
    </location>
</feature>
<dbReference type="InterPro" id="IPR009056">
    <property type="entry name" value="Cyt_c-like_dom"/>
</dbReference>
<evidence type="ECO:0000256" key="5">
    <source>
        <dbReference type="ARBA" id="ARBA00022764"/>
    </source>
</evidence>
<dbReference type="GO" id="GO:0009055">
    <property type="term" value="F:electron transfer activity"/>
    <property type="evidence" value="ECO:0007669"/>
    <property type="project" value="InterPro"/>
</dbReference>
<feature type="binding site" description="covalent" evidence="8">
    <location>
        <position position="227"/>
    </location>
    <ligand>
        <name>heme c</name>
        <dbReference type="ChEBI" id="CHEBI:61717"/>
        <label>2</label>
    </ligand>
</feature>
<evidence type="ECO:0000256" key="8">
    <source>
        <dbReference type="PIRSR" id="PIRSR000294-1"/>
    </source>
</evidence>